<dbReference type="InterPro" id="IPR007833">
    <property type="entry name" value="Capsule_polysaccharide_synth"/>
</dbReference>
<dbReference type="Pfam" id="PF05159">
    <property type="entry name" value="Capsule_synth"/>
    <property type="match status" value="1"/>
</dbReference>
<evidence type="ECO:0008006" key="3">
    <source>
        <dbReference type="Google" id="ProtNLM"/>
    </source>
</evidence>
<accession>A0ABS7XVF3</accession>
<protein>
    <recommendedName>
        <fullName evidence="3">Capsule polysaccharide biosynthesis protein</fullName>
    </recommendedName>
</protein>
<comment type="caution">
    <text evidence="1">The sequence shown here is derived from an EMBL/GenBank/DDBJ whole genome shotgun (WGS) entry which is preliminary data.</text>
</comment>
<name>A0ABS7XVF3_9FLAO</name>
<organism evidence="1 2">
    <name type="scientific">Winogradskyella vincentii</name>
    <dbReference type="NCBI Taxonomy" id="2877122"/>
    <lineage>
        <taxon>Bacteria</taxon>
        <taxon>Pseudomonadati</taxon>
        <taxon>Bacteroidota</taxon>
        <taxon>Flavobacteriia</taxon>
        <taxon>Flavobacteriales</taxon>
        <taxon>Flavobacteriaceae</taxon>
        <taxon>Winogradskyella</taxon>
    </lineage>
</organism>
<evidence type="ECO:0000313" key="2">
    <source>
        <dbReference type="Proteomes" id="UP001198402"/>
    </source>
</evidence>
<dbReference type="EMBL" id="JAIUJS010000001">
    <property type="protein sequence ID" value="MCA0151621.1"/>
    <property type="molecule type" value="Genomic_DNA"/>
</dbReference>
<dbReference type="RefSeq" id="WP_224476597.1">
    <property type="nucleotide sequence ID" value="NZ_JAIUJS010000001.1"/>
</dbReference>
<dbReference type="InterPro" id="IPR043148">
    <property type="entry name" value="TagF_C"/>
</dbReference>
<evidence type="ECO:0000313" key="1">
    <source>
        <dbReference type="EMBL" id="MCA0151621.1"/>
    </source>
</evidence>
<proteinExistence type="predicted"/>
<reference evidence="2" key="1">
    <citation type="submission" date="2023-07" db="EMBL/GenBank/DDBJ databases">
        <authorList>
            <person name="Yue Y."/>
        </authorList>
    </citation>
    <scope>NUCLEOTIDE SEQUENCE [LARGE SCALE GENOMIC DNA]</scope>
    <source>
        <strain evidence="2">2Y89</strain>
    </source>
</reference>
<sequence length="295" mass="34030">MCVEIAVEVAKQKKIKVFFIEQGPFNTTFFDDQGVNANLSIRKNTELIRTITEHNNQNQQKAIKYNRSPIYRGLDILLMKLFENTVIYPPDLKFTDINSYRKKNSSKKSKIDIKNMNYILFPMQIPLDVNMIYHSPNYNSHLEIVKDIFENLPEKFKLILREHPLYIGKYDNELYEYINTHNIYIDNTSTLNKALDSASVVVVNNSTVGIEAISKYKPVIVLGNAFYDNKKVCFKLDNKHELGNLIKLAISNNPDIIEIDRFINLLYSTVMLKGGITDKKLTSSKTIANHLISNL</sequence>
<dbReference type="Gene3D" id="3.40.50.12580">
    <property type="match status" value="1"/>
</dbReference>
<keyword evidence="2" id="KW-1185">Reference proteome</keyword>
<gene>
    <name evidence="1" type="ORF">LBV24_00230</name>
</gene>
<dbReference type="Proteomes" id="UP001198402">
    <property type="component" value="Unassembled WGS sequence"/>
</dbReference>